<feature type="region of interest" description="Disordered" evidence="1">
    <location>
        <begin position="1"/>
        <end position="88"/>
    </location>
</feature>
<dbReference type="OrthoDB" id="10347566at2759"/>
<dbReference type="EMBL" id="AOKY01000326">
    <property type="protein sequence ID" value="KDB22930.1"/>
    <property type="molecule type" value="Genomic_DNA"/>
</dbReference>
<dbReference type="OMA" id="TPRYKNM"/>
<dbReference type="Proteomes" id="UP000024533">
    <property type="component" value="Unassembled WGS sequence"/>
</dbReference>
<reference evidence="2 3" key="1">
    <citation type="submission" date="2014-02" db="EMBL/GenBank/DDBJ databases">
        <title>The Genome Sequence of Trichophyton interdigitale MR816.</title>
        <authorList>
            <consortium name="The Broad Institute Genomics Platform"/>
            <person name="Cuomo C.A."/>
            <person name="White T.C."/>
            <person name="Graser Y."/>
            <person name="Martinez-Rossi N."/>
            <person name="Heitman J."/>
            <person name="Young S.K."/>
            <person name="Zeng Q."/>
            <person name="Gargeya S."/>
            <person name="Abouelleil A."/>
            <person name="Alvarado L."/>
            <person name="Chapman S.B."/>
            <person name="Gainer-Dewar J."/>
            <person name="Goldberg J."/>
            <person name="Griggs A."/>
            <person name="Gujja S."/>
            <person name="Hansen M."/>
            <person name="Howarth C."/>
            <person name="Imamovic A."/>
            <person name="Larimer J."/>
            <person name="Martinez D."/>
            <person name="Murphy C."/>
            <person name="Pearson M.D."/>
            <person name="Persinoti G."/>
            <person name="Poon T."/>
            <person name="Priest M."/>
            <person name="Roberts A.D."/>
            <person name="Saif S."/>
            <person name="Shea T.D."/>
            <person name="Sykes S.N."/>
            <person name="Wortman J."/>
            <person name="Nusbaum C."/>
            <person name="Birren B."/>
        </authorList>
    </citation>
    <scope>NUCLEOTIDE SEQUENCE [LARGE SCALE GENOMIC DNA]</scope>
    <source>
        <strain evidence="2 3">MR816</strain>
    </source>
</reference>
<organism evidence="2 3">
    <name type="scientific">Trichophyton interdigitale (strain MR816)</name>
    <dbReference type="NCBI Taxonomy" id="1215338"/>
    <lineage>
        <taxon>Eukaryota</taxon>
        <taxon>Fungi</taxon>
        <taxon>Dikarya</taxon>
        <taxon>Ascomycota</taxon>
        <taxon>Pezizomycotina</taxon>
        <taxon>Eurotiomycetes</taxon>
        <taxon>Eurotiomycetidae</taxon>
        <taxon>Onygenales</taxon>
        <taxon>Arthrodermataceae</taxon>
        <taxon>Trichophyton</taxon>
    </lineage>
</organism>
<accession>A0A059J4Z5</accession>
<evidence type="ECO:0000256" key="1">
    <source>
        <dbReference type="SAM" id="MobiDB-lite"/>
    </source>
</evidence>
<evidence type="ECO:0000313" key="3">
    <source>
        <dbReference type="Proteomes" id="UP000024533"/>
    </source>
</evidence>
<protein>
    <submittedName>
        <fullName evidence="2">Uncharacterized protein</fullName>
    </submittedName>
</protein>
<sequence>MSTYIHLVSMNGTFTPGPTLEPPPCSSGGGYDTPSKSSIHAHAGSLPSNTHAPDGSTTEQEKSTPRYKNMAQEDLKGIGSWSDDQSIQ</sequence>
<evidence type="ECO:0000313" key="2">
    <source>
        <dbReference type="EMBL" id="KDB22930.1"/>
    </source>
</evidence>
<dbReference type="HOGENOM" id="CLU_2470674_0_0_1"/>
<name>A0A059J4Z5_TRIIM</name>
<proteinExistence type="predicted"/>
<gene>
    <name evidence="2" type="ORF">H109_05121</name>
</gene>
<dbReference type="AlphaFoldDB" id="A0A059J4Z5"/>
<feature type="compositionally biased region" description="Polar residues" evidence="1">
    <location>
        <begin position="46"/>
        <end position="58"/>
    </location>
</feature>
<comment type="caution">
    <text evidence="2">The sequence shown here is derived from an EMBL/GenBank/DDBJ whole genome shotgun (WGS) entry which is preliminary data.</text>
</comment>
<keyword evidence="3" id="KW-1185">Reference proteome</keyword>